<comment type="catalytic activity">
    <reaction evidence="1 6">
        <text>ATP-dependent breakage, passage and rejoining of double-stranded DNA.</text>
        <dbReference type="EC" id="5.6.2.2"/>
    </reaction>
</comment>
<evidence type="ECO:0000259" key="7">
    <source>
        <dbReference type="PROSITE" id="PS52040"/>
    </source>
</evidence>
<organism evidence="8 9">
    <name type="scientific">Candidatus Defluviibacterium haderslevense</name>
    <dbReference type="NCBI Taxonomy" id="2981993"/>
    <lineage>
        <taxon>Bacteria</taxon>
        <taxon>Pseudomonadati</taxon>
        <taxon>Bacteroidota</taxon>
        <taxon>Saprospiria</taxon>
        <taxon>Saprospirales</taxon>
        <taxon>Saprospiraceae</taxon>
        <taxon>Candidatus Defluviibacterium</taxon>
    </lineage>
</organism>
<proteinExistence type="inferred from homology"/>
<dbReference type="InterPro" id="IPR050220">
    <property type="entry name" value="Type_II_DNA_Topoisomerases"/>
</dbReference>
<feature type="active site" description="O-(5'-phospho-DNA)-tyrosine intermediate" evidence="6">
    <location>
        <position position="122"/>
    </location>
</feature>
<evidence type="ECO:0000313" key="8">
    <source>
        <dbReference type="EMBL" id="MBK9718568.1"/>
    </source>
</evidence>
<evidence type="ECO:0000256" key="1">
    <source>
        <dbReference type="ARBA" id="ARBA00000185"/>
    </source>
</evidence>
<dbReference type="Gene3D" id="3.30.1360.40">
    <property type="match status" value="1"/>
</dbReference>
<dbReference type="Proteomes" id="UP000808349">
    <property type="component" value="Unassembled WGS sequence"/>
</dbReference>
<dbReference type="AlphaFoldDB" id="A0A9D7SB54"/>
<dbReference type="SUPFAM" id="SSF56719">
    <property type="entry name" value="Type II DNA topoisomerase"/>
    <property type="match status" value="1"/>
</dbReference>
<sequence>MDENSSPIEFKDKDEHIVTVDGMYEDYFLDYASYVILERAVPAIEDGLKPVQRRILHSMYEKEDGRYHKVANLIGHTMQFHPHGDAAIGEAMVNLGQKELMIDCQGNWGDYRTGDSAAAPRYIEARLTKFALDVAFNPQTTEWQLSYDGRNKEPEALPMKFPLLLAQGVEGIAVGLSTKILPHNFIELIKASIQLLKGKKIEIYPDFETGGSINVSEYQQGHRGGKVKIRAKIEVEDKKWLVIRELPFSVTTTTLIDSIVKAAEKGKIKIKQVSDNTAKDVEIRIELQPGVSPEVSIDALYAFTSCEVSISPNACVIVKDKPLFLNVQEILRISTEHTRDLLQQELQIKKDELLEKWHLTSLEKIFIEQRIYRDIEECTNWEQVVSAIDSGLKKYIITPSMNIKGADKRARLNREITLEDITHLTEIRIKRISKYNKFQTDEQLKNLESDIKQVQHDLDHIIEFAIAYFERLLTKYGKGRERKTRILEFESIQATQVVANNSKLYVNRVDGFIGNGLKKDDFVKECSDIDDIIVFRNDSKFVVSRIAEKTFVGKDIIHVDVWKKNDERTTYNVVYLDGETGRAMAKRFNVTAITRDKEYELSKGHPKSKVLYFSVNPDGEAEKITIQLTTGCSAKIKQFDFDFASIEIKGRSSLGNIITKYPVRKITLKEKGLSTLGSQSIWYDENTGRLNTEERGKLIGGLNKGDQILSCYKNGTYEITEYDLNNRYAYEDLILIEKFNPNTILSVIYFEGDKKWAMAKRFKIETTSFGTKFNFISEHKDSKLYFVSTHANPEVLFSYKRKNERFDEILTLREFVDVKGWKAIGNKIEDVPLIKVVDQSKTMVSKPTESKKTYKPGETLDFD</sequence>
<keyword evidence="5 6" id="KW-0413">Isomerase</keyword>
<dbReference type="GO" id="GO:0009330">
    <property type="term" value="C:DNA topoisomerase type II (double strand cut, ATP-hydrolyzing) complex"/>
    <property type="evidence" value="ECO:0007669"/>
    <property type="project" value="TreeGrafter"/>
</dbReference>
<dbReference type="PANTHER" id="PTHR43493">
    <property type="entry name" value="DNA GYRASE/TOPOISOMERASE SUBUNIT A"/>
    <property type="match status" value="1"/>
</dbReference>
<name>A0A9D7SB54_9BACT</name>
<evidence type="ECO:0000313" key="9">
    <source>
        <dbReference type="Proteomes" id="UP000808349"/>
    </source>
</evidence>
<dbReference type="Pfam" id="PF00521">
    <property type="entry name" value="DNA_topoisoIV"/>
    <property type="match status" value="1"/>
</dbReference>
<evidence type="ECO:0000256" key="5">
    <source>
        <dbReference type="ARBA" id="ARBA00023235"/>
    </source>
</evidence>
<comment type="similarity">
    <text evidence="2">Belongs to the type II topoisomerase GyrA/ParC subunit family.</text>
</comment>
<dbReference type="InterPro" id="IPR013760">
    <property type="entry name" value="Topo_IIA-like_dom_sf"/>
</dbReference>
<evidence type="ECO:0000256" key="6">
    <source>
        <dbReference type="PROSITE-ProRule" id="PRU01384"/>
    </source>
</evidence>
<dbReference type="Gene3D" id="3.90.199.10">
    <property type="entry name" value="Topoisomerase II, domain 5"/>
    <property type="match status" value="1"/>
</dbReference>
<dbReference type="NCBIfam" id="NF007209">
    <property type="entry name" value="PRK09631.1"/>
    <property type="match status" value="1"/>
</dbReference>
<dbReference type="SMART" id="SM00434">
    <property type="entry name" value="TOP4c"/>
    <property type="match status" value="1"/>
</dbReference>
<dbReference type="PANTHER" id="PTHR43493:SF5">
    <property type="entry name" value="DNA GYRASE SUBUNIT A, CHLOROPLASTIC_MITOCHONDRIAL"/>
    <property type="match status" value="1"/>
</dbReference>
<gene>
    <name evidence="8" type="ORF">IPO85_13855</name>
</gene>
<keyword evidence="3 6" id="KW-0799">Topoisomerase</keyword>
<protein>
    <submittedName>
        <fullName evidence="8">DNA gyrase/topoisomerase IV subunit A</fullName>
    </submittedName>
</protein>
<dbReference type="InterPro" id="IPR013758">
    <property type="entry name" value="Topo_IIA_A/C_ab"/>
</dbReference>
<dbReference type="GO" id="GO:0006265">
    <property type="term" value="P:DNA topological change"/>
    <property type="evidence" value="ECO:0007669"/>
    <property type="project" value="UniProtKB-UniRule"/>
</dbReference>
<dbReference type="InterPro" id="IPR002205">
    <property type="entry name" value="Topo_IIA_dom_A"/>
</dbReference>
<dbReference type="NCBIfam" id="NF009397">
    <property type="entry name" value="PRK12758.1"/>
    <property type="match status" value="1"/>
</dbReference>
<evidence type="ECO:0000256" key="2">
    <source>
        <dbReference type="ARBA" id="ARBA00008263"/>
    </source>
</evidence>
<evidence type="ECO:0000256" key="3">
    <source>
        <dbReference type="ARBA" id="ARBA00023029"/>
    </source>
</evidence>
<dbReference type="EMBL" id="JADKFW010000010">
    <property type="protein sequence ID" value="MBK9718568.1"/>
    <property type="molecule type" value="Genomic_DNA"/>
</dbReference>
<comment type="caution">
    <text evidence="8">The sequence shown here is derived from an EMBL/GenBank/DDBJ whole genome shotgun (WGS) entry which is preliminary data.</text>
</comment>
<dbReference type="GO" id="GO:0005524">
    <property type="term" value="F:ATP binding"/>
    <property type="evidence" value="ECO:0007669"/>
    <property type="project" value="InterPro"/>
</dbReference>
<dbReference type="InterPro" id="IPR013757">
    <property type="entry name" value="Topo_IIA_A_a_sf"/>
</dbReference>
<accession>A0A9D7SB54</accession>
<dbReference type="GO" id="GO:0005737">
    <property type="term" value="C:cytoplasm"/>
    <property type="evidence" value="ECO:0007669"/>
    <property type="project" value="TreeGrafter"/>
</dbReference>
<feature type="domain" description="Topo IIA-type catalytic" evidence="7">
    <location>
        <begin position="41"/>
        <end position="466"/>
    </location>
</feature>
<keyword evidence="4 6" id="KW-0238">DNA-binding</keyword>
<dbReference type="Gene3D" id="1.10.268.10">
    <property type="entry name" value="Topoisomerase, domain 3"/>
    <property type="match status" value="1"/>
</dbReference>
<dbReference type="GO" id="GO:0003677">
    <property type="term" value="F:DNA binding"/>
    <property type="evidence" value="ECO:0007669"/>
    <property type="project" value="UniProtKB-UniRule"/>
</dbReference>
<evidence type="ECO:0000256" key="4">
    <source>
        <dbReference type="ARBA" id="ARBA00023125"/>
    </source>
</evidence>
<dbReference type="GO" id="GO:0003918">
    <property type="term" value="F:DNA topoisomerase type II (double strand cut, ATP-hydrolyzing) activity"/>
    <property type="evidence" value="ECO:0007669"/>
    <property type="project" value="UniProtKB-EC"/>
</dbReference>
<dbReference type="PROSITE" id="PS52040">
    <property type="entry name" value="TOPO_IIA"/>
    <property type="match status" value="1"/>
</dbReference>
<reference evidence="8 9" key="1">
    <citation type="submission" date="2020-10" db="EMBL/GenBank/DDBJ databases">
        <title>Connecting structure to function with the recovery of over 1000 high-quality activated sludge metagenome-assembled genomes encoding full-length rRNA genes using long-read sequencing.</title>
        <authorList>
            <person name="Singleton C.M."/>
            <person name="Petriglieri F."/>
            <person name="Kristensen J.M."/>
            <person name="Kirkegaard R.H."/>
            <person name="Michaelsen T.Y."/>
            <person name="Andersen M.H."/>
            <person name="Karst S.M."/>
            <person name="Dueholm M.S."/>
            <person name="Nielsen P.H."/>
            <person name="Albertsen M."/>
        </authorList>
    </citation>
    <scope>NUCLEOTIDE SEQUENCE [LARGE SCALE GENOMIC DNA]</scope>
    <source>
        <strain evidence="8">Ribe_18-Q3-R11-54_BAT3C.373</strain>
    </source>
</reference>